<evidence type="ECO:0000256" key="6">
    <source>
        <dbReference type="SAM" id="Phobius"/>
    </source>
</evidence>
<dbReference type="PROSITE" id="PS50801">
    <property type="entry name" value="STAS"/>
    <property type="match status" value="1"/>
</dbReference>
<keyword evidence="3 6" id="KW-0812">Transmembrane</keyword>
<dbReference type="InterPro" id="IPR001902">
    <property type="entry name" value="SLC26A/SulP_fam"/>
</dbReference>
<keyword evidence="9" id="KW-1185">Reference proteome</keyword>
<feature type="domain" description="STAS" evidence="7">
    <location>
        <begin position="511"/>
        <end position="634"/>
    </location>
</feature>
<dbReference type="InterPro" id="IPR036513">
    <property type="entry name" value="STAS_dom_sf"/>
</dbReference>
<proteinExistence type="predicted"/>
<comment type="caution">
    <text evidence="8">The sequence shown here is derived from an EMBL/GenBank/DDBJ whole genome shotgun (WGS) entry which is preliminary data.</text>
</comment>
<dbReference type="Gene3D" id="3.30.750.24">
    <property type="entry name" value="STAS domain"/>
    <property type="match status" value="1"/>
</dbReference>
<dbReference type="EMBL" id="JAMZMK010008948">
    <property type="protein sequence ID" value="KAI7737820.1"/>
    <property type="molecule type" value="Genomic_DNA"/>
</dbReference>
<dbReference type="InterPro" id="IPR002645">
    <property type="entry name" value="STAS_dom"/>
</dbReference>
<sequence length="663" mass="72725">MCTGEYEYPMSKFDQQPHKVAIPPPQPFIKSLKLTVKETLFPDDPLRQFKGQKPSRKFILGVQYIFPFFDWASRYNLSFLKSDIIAGITIASLAIPQGISYAKLANLPPILGLYSSFIPPLVYAMMGSSKDLAVGTVAVASLLIGSMLGAVVNANEEPKLYLQLAFTATFFAGVLQASLGILRLGFIVDFLSHATIVGFMGGAATVVCLQQLKGILGLEHFTHGTDLVSVLRSVFSQTHKWKWESAVLGICFLFYLLVARYVSTKRPKLFWISAMAPLTSVILGSVLVYLTHAEKHGVQVIGELKKGLNPITIMDLSFGSQYLSTAIKTGIVTGVIALAEGIAVGRSFAMFKNYNIDGNKEMIAFGMMNIAGSFTSCYLTTGPFSRSAVNFNAGCKTAVSNIVMAIAVMITLLFLTPLFHYTPLVVLSSIIISAMLGLINYEEAIHLWTLDKFDFVVCMSAYFGVVFGSVEIGLVIAVALSLLRILLFVSRPRTSTLGHIPNSTIYRSIDQYQNAKTVPGVLILQIDAPIYFANSSYLRERIVRWVDEEEDRLKSSKENSLQYVILALSAVGNIDTSGITMFGEVKKVMERRGLKLVLANPGGEVIKKMNKAKLIEVIGQEWIYLTVGEAVGACNFMLHTYKNAEKLTTGSESGKESRNDNNV</sequence>
<evidence type="ECO:0000313" key="9">
    <source>
        <dbReference type="Proteomes" id="UP001206925"/>
    </source>
</evidence>
<dbReference type="PANTHER" id="PTHR11814">
    <property type="entry name" value="SULFATE TRANSPORTER"/>
    <property type="match status" value="1"/>
</dbReference>
<dbReference type="PROSITE" id="PS01130">
    <property type="entry name" value="SLC26A"/>
    <property type="match status" value="1"/>
</dbReference>
<keyword evidence="5 6" id="KW-0472">Membrane</keyword>
<keyword evidence="2" id="KW-0813">Transport</keyword>
<evidence type="ECO:0000313" key="8">
    <source>
        <dbReference type="EMBL" id="KAI7737820.1"/>
    </source>
</evidence>
<feature type="transmembrane region" description="Helical" evidence="6">
    <location>
        <begin position="363"/>
        <end position="381"/>
    </location>
</feature>
<dbReference type="NCBIfam" id="TIGR00815">
    <property type="entry name" value="sulP"/>
    <property type="match status" value="1"/>
</dbReference>
<reference evidence="8" key="1">
    <citation type="submission" date="2022-06" db="EMBL/GenBank/DDBJ databases">
        <title>Uncovering the hologenomic basis of an extraordinary plant invasion.</title>
        <authorList>
            <person name="Bieker V.C."/>
            <person name="Martin M.D."/>
            <person name="Gilbert T."/>
            <person name="Hodgins K."/>
            <person name="Battlay P."/>
            <person name="Petersen B."/>
            <person name="Wilson J."/>
        </authorList>
    </citation>
    <scope>NUCLEOTIDE SEQUENCE</scope>
    <source>
        <strain evidence="8">AA19_3_7</strain>
        <tissue evidence="8">Leaf</tissue>
    </source>
</reference>
<feature type="transmembrane region" description="Helical" evidence="6">
    <location>
        <begin position="243"/>
        <end position="262"/>
    </location>
</feature>
<feature type="transmembrane region" description="Helical" evidence="6">
    <location>
        <begin position="269"/>
        <end position="290"/>
    </location>
</feature>
<feature type="transmembrane region" description="Helical" evidence="6">
    <location>
        <begin position="461"/>
        <end position="483"/>
    </location>
</feature>
<dbReference type="InterPro" id="IPR018045">
    <property type="entry name" value="S04_transporter_CS"/>
</dbReference>
<feature type="transmembrane region" description="Helical" evidence="6">
    <location>
        <begin position="160"/>
        <end position="182"/>
    </location>
</feature>
<dbReference type="AlphaFoldDB" id="A0AAD5CAE0"/>
<evidence type="ECO:0000256" key="4">
    <source>
        <dbReference type="ARBA" id="ARBA00022989"/>
    </source>
</evidence>
<feature type="transmembrane region" description="Helical" evidence="6">
    <location>
        <begin position="132"/>
        <end position="154"/>
    </location>
</feature>
<dbReference type="FunFam" id="3.30.750.24:FF:000002">
    <property type="entry name" value="Sulfate transporter 31"/>
    <property type="match status" value="1"/>
</dbReference>
<dbReference type="InterPro" id="IPR011547">
    <property type="entry name" value="SLC26A/SulP_dom"/>
</dbReference>
<evidence type="ECO:0000259" key="7">
    <source>
        <dbReference type="PROSITE" id="PS50801"/>
    </source>
</evidence>
<accession>A0AAD5CAE0</accession>
<dbReference type="GO" id="GO:0016020">
    <property type="term" value="C:membrane"/>
    <property type="evidence" value="ECO:0007669"/>
    <property type="project" value="UniProtKB-SubCell"/>
</dbReference>
<dbReference type="Proteomes" id="UP001206925">
    <property type="component" value="Unassembled WGS sequence"/>
</dbReference>
<keyword evidence="4 6" id="KW-1133">Transmembrane helix</keyword>
<gene>
    <name evidence="8" type="ORF">M8C21_028756</name>
</gene>
<evidence type="ECO:0000256" key="5">
    <source>
        <dbReference type="ARBA" id="ARBA00023136"/>
    </source>
</evidence>
<organism evidence="8 9">
    <name type="scientific">Ambrosia artemisiifolia</name>
    <name type="common">Common ragweed</name>
    <dbReference type="NCBI Taxonomy" id="4212"/>
    <lineage>
        <taxon>Eukaryota</taxon>
        <taxon>Viridiplantae</taxon>
        <taxon>Streptophyta</taxon>
        <taxon>Embryophyta</taxon>
        <taxon>Tracheophyta</taxon>
        <taxon>Spermatophyta</taxon>
        <taxon>Magnoliopsida</taxon>
        <taxon>eudicotyledons</taxon>
        <taxon>Gunneridae</taxon>
        <taxon>Pentapetalae</taxon>
        <taxon>asterids</taxon>
        <taxon>campanulids</taxon>
        <taxon>Asterales</taxon>
        <taxon>Asteraceae</taxon>
        <taxon>Asteroideae</taxon>
        <taxon>Heliantheae alliance</taxon>
        <taxon>Heliantheae</taxon>
        <taxon>Ambrosia</taxon>
    </lineage>
</organism>
<evidence type="ECO:0000256" key="1">
    <source>
        <dbReference type="ARBA" id="ARBA00004141"/>
    </source>
</evidence>
<feature type="transmembrane region" description="Helical" evidence="6">
    <location>
        <begin position="424"/>
        <end position="441"/>
    </location>
</feature>
<feature type="transmembrane region" description="Helical" evidence="6">
    <location>
        <begin position="194"/>
        <end position="212"/>
    </location>
</feature>
<dbReference type="Pfam" id="PF01740">
    <property type="entry name" value="STAS"/>
    <property type="match status" value="1"/>
</dbReference>
<feature type="transmembrane region" description="Helical" evidence="6">
    <location>
        <begin position="401"/>
        <end position="419"/>
    </location>
</feature>
<feature type="transmembrane region" description="Helical" evidence="6">
    <location>
        <begin position="331"/>
        <end position="351"/>
    </location>
</feature>
<protein>
    <recommendedName>
        <fullName evidence="7">STAS domain-containing protein</fullName>
    </recommendedName>
</protein>
<evidence type="ECO:0000256" key="3">
    <source>
        <dbReference type="ARBA" id="ARBA00022692"/>
    </source>
</evidence>
<dbReference type="SUPFAM" id="SSF52091">
    <property type="entry name" value="SpoIIaa-like"/>
    <property type="match status" value="1"/>
</dbReference>
<dbReference type="GO" id="GO:0008271">
    <property type="term" value="F:secondary active sulfate transmembrane transporter activity"/>
    <property type="evidence" value="ECO:0007669"/>
    <property type="project" value="InterPro"/>
</dbReference>
<comment type="subcellular location">
    <subcellularLocation>
        <location evidence="1">Membrane</location>
        <topology evidence="1">Multi-pass membrane protein</topology>
    </subcellularLocation>
</comment>
<dbReference type="Pfam" id="PF00916">
    <property type="entry name" value="Sulfate_transp"/>
    <property type="match status" value="1"/>
</dbReference>
<name>A0AAD5CAE0_AMBAR</name>
<evidence type="ECO:0000256" key="2">
    <source>
        <dbReference type="ARBA" id="ARBA00022448"/>
    </source>
</evidence>
<dbReference type="CDD" id="cd07042">
    <property type="entry name" value="STAS_SulP_like_sulfate_transporter"/>
    <property type="match status" value="1"/>
</dbReference>